<reference evidence="1" key="1">
    <citation type="submission" date="2021-04" db="EMBL/GenBank/DDBJ databases">
        <title>Sequencing of actinobacteria type strains.</title>
        <authorList>
            <person name="Nguyen G.-S."/>
            <person name="Wentzel A."/>
        </authorList>
    </citation>
    <scope>NUCLEOTIDE SEQUENCE</scope>
    <source>
        <strain evidence="1">DSM 42095</strain>
    </source>
</reference>
<organism evidence="1 2">
    <name type="scientific">Streptomyces daliensis</name>
    <dbReference type="NCBI Taxonomy" id="299421"/>
    <lineage>
        <taxon>Bacteria</taxon>
        <taxon>Bacillati</taxon>
        <taxon>Actinomycetota</taxon>
        <taxon>Actinomycetes</taxon>
        <taxon>Kitasatosporales</taxon>
        <taxon>Streptomycetaceae</taxon>
        <taxon>Streptomyces</taxon>
    </lineage>
</organism>
<keyword evidence="2" id="KW-1185">Reference proteome</keyword>
<protein>
    <submittedName>
        <fullName evidence="1">Sugar ABC transporter substrate-binding protein</fullName>
    </submittedName>
</protein>
<gene>
    <name evidence="1" type="ORF">KDA82_39050</name>
</gene>
<name>A0A8T4J6Z0_9ACTN</name>
<dbReference type="EMBL" id="JAGSMN010001918">
    <property type="protein sequence ID" value="MBR7678843.1"/>
    <property type="molecule type" value="Genomic_DNA"/>
</dbReference>
<dbReference type="Proteomes" id="UP000675554">
    <property type="component" value="Unassembled WGS sequence"/>
</dbReference>
<accession>A0A8T4J6Z0</accession>
<evidence type="ECO:0000313" key="2">
    <source>
        <dbReference type="Proteomes" id="UP000675554"/>
    </source>
</evidence>
<dbReference type="Gene3D" id="3.40.190.10">
    <property type="entry name" value="Periplasmic binding protein-like II"/>
    <property type="match status" value="2"/>
</dbReference>
<comment type="caution">
    <text evidence="1">The sequence shown here is derived from an EMBL/GenBank/DDBJ whole genome shotgun (WGS) entry which is preliminary data.</text>
</comment>
<dbReference type="AlphaFoldDB" id="A0A8T4J6Z0"/>
<feature type="non-terminal residue" evidence="1">
    <location>
        <position position="1"/>
    </location>
</feature>
<proteinExistence type="predicted"/>
<sequence length="61" mass="6693">VQERPTIGIQFVDIPEFSDLGTKVSQELSAAIAGRQSVDTALKKSQQLAEEISEDYEGRGR</sequence>
<evidence type="ECO:0000313" key="1">
    <source>
        <dbReference type="EMBL" id="MBR7678843.1"/>
    </source>
</evidence>